<evidence type="ECO:0000313" key="5">
    <source>
        <dbReference type="Ensembl" id="ENSCSAVP00000002992.1"/>
    </source>
</evidence>
<evidence type="ECO:0000256" key="1">
    <source>
        <dbReference type="ARBA" id="ARBA00022737"/>
    </source>
</evidence>
<dbReference type="eggNOG" id="KOG3714">
    <property type="taxonomic scope" value="Eukaryota"/>
</dbReference>
<evidence type="ECO:0000259" key="4">
    <source>
        <dbReference type="PROSITE" id="PS01180"/>
    </source>
</evidence>
<dbReference type="InterPro" id="IPR035914">
    <property type="entry name" value="Sperma_CUB_dom_sf"/>
</dbReference>
<keyword evidence="6" id="KW-1185">Reference proteome</keyword>
<accession>H2YCE4</accession>
<dbReference type="InParanoid" id="H2YCE4"/>
<dbReference type="Gene3D" id="2.60.120.290">
    <property type="entry name" value="Spermadhesin, CUB domain"/>
    <property type="match status" value="1"/>
</dbReference>
<dbReference type="CDD" id="cd00041">
    <property type="entry name" value="CUB"/>
    <property type="match status" value="1"/>
</dbReference>
<dbReference type="PROSITE" id="PS01180">
    <property type="entry name" value="CUB"/>
    <property type="match status" value="1"/>
</dbReference>
<dbReference type="SUPFAM" id="SSF49854">
    <property type="entry name" value="Spermadhesin, CUB domain"/>
    <property type="match status" value="1"/>
</dbReference>
<dbReference type="STRING" id="51511.ENSCSAVP00000002992"/>
<dbReference type="OMA" id="TIFHINQ"/>
<dbReference type="HOGENOM" id="CLU_103588_4_1_1"/>
<dbReference type="Proteomes" id="UP000007875">
    <property type="component" value="Unassembled WGS sequence"/>
</dbReference>
<evidence type="ECO:0000256" key="3">
    <source>
        <dbReference type="PROSITE-ProRule" id="PRU00059"/>
    </source>
</evidence>
<sequence>TLQYFTSTNYPQNYPNNENCSWTIDATVGKQVELTILTLTTEVCCDYVEVFDGQTSVARLKGSTTNTPRYISTTGQFRVVFISDRSVTRSGFRASYIETACGKHLNSYQCPTIFHINQLSTKLPQQ</sequence>
<reference evidence="6" key="1">
    <citation type="submission" date="2003-08" db="EMBL/GenBank/DDBJ databases">
        <authorList>
            <person name="Birren B."/>
            <person name="Nusbaum C."/>
            <person name="Abebe A."/>
            <person name="Abouelleil A."/>
            <person name="Adekoya E."/>
            <person name="Ait-zahra M."/>
            <person name="Allen N."/>
            <person name="Allen T."/>
            <person name="An P."/>
            <person name="Anderson M."/>
            <person name="Anderson S."/>
            <person name="Arachchi H."/>
            <person name="Armbruster J."/>
            <person name="Bachantsang P."/>
            <person name="Baldwin J."/>
            <person name="Barry A."/>
            <person name="Bayul T."/>
            <person name="Blitshsteyn B."/>
            <person name="Bloom T."/>
            <person name="Blye J."/>
            <person name="Boguslavskiy L."/>
            <person name="Borowsky M."/>
            <person name="Boukhgalter B."/>
            <person name="Brunache A."/>
            <person name="Butler J."/>
            <person name="Calixte N."/>
            <person name="Calvo S."/>
            <person name="Camarata J."/>
            <person name="Campo K."/>
            <person name="Chang J."/>
            <person name="Cheshatsang Y."/>
            <person name="Citroen M."/>
            <person name="Collymore A."/>
            <person name="Considine T."/>
            <person name="Cook A."/>
            <person name="Cooke P."/>
            <person name="Corum B."/>
            <person name="Cuomo C."/>
            <person name="David R."/>
            <person name="Dawoe T."/>
            <person name="Degray S."/>
            <person name="Dodge S."/>
            <person name="Dooley K."/>
            <person name="Dorje P."/>
            <person name="Dorjee K."/>
            <person name="Dorris L."/>
            <person name="Duffey N."/>
            <person name="Dupes A."/>
            <person name="Elkins T."/>
            <person name="Engels R."/>
            <person name="Erickson J."/>
            <person name="Farina A."/>
            <person name="Faro S."/>
            <person name="Ferreira P."/>
            <person name="Fischer H."/>
            <person name="Fitzgerald M."/>
            <person name="Foley K."/>
            <person name="Gage D."/>
            <person name="Galagan J."/>
            <person name="Gearin G."/>
            <person name="Gnerre S."/>
            <person name="Gnirke A."/>
            <person name="Goyette A."/>
            <person name="Graham J."/>
            <person name="Grandbois E."/>
            <person name="Gyaltsen K."/>
            <person name="Hafez N."/>
            <person name="Hagopian D."/>
            <person name="Hagos B."/>
            <person name="Hall J."/>
            <person name="Hatcher B."/>
            <person name="Heller A."/>
            <person name="Higgins H."/>
            <person name="Honan T."/>
            <person name="Horn A."/>
            <person name="Houde N."/>
            <person name="Hughes L."/>
            <person name="Hulme W."/>
            <person name="Husby E."/>
            <person name="Iliev I."/>
            <person name="Jaffe D."/>
            <person name="Jones C."/>
            <person name="Kamal M."/>
            <person name="Kamat A."/>
            <person name="Kamvysselis M."/>
            <person name="Karlsson E."/>
            <person name="Kells C."/>
            <person name="Kieu A."/>
            <person name="Kisner P."/>
            <person name="Kodira C."/>
            <person name="Kulbokas E."/>
            <person name="Labutti K."/>
            <person name="Lama D."/>
            <person name="Landers T."/>
            <person name="Leger J."/>
            <person name="Levine S."/>
            <person name="Lewis D."/>
            <person name="Lewis T."/>
            <person name="Lindblad-toh K."/>
            <person name="Liu X."/>
            <person name="Lokyitsang T."/>
            <person name="Lokyitsang Y."/>
            <person name="Lucien O."/>
            <person name="Lui A."/>
            <person name="Ma L.J."/>
            <person name="Mabbitt R."/>
            <person name="Macdonald J."/>
            <person name="Maclean C."/>
            <person name="Major J."/>
            <person name="Manning J."/>
            <person name="Marabella R."/>
            <person name="Maru K."/>
            <person name="Matthews C."/>
            <person name="Mauceli E."/>
            <person name="Mccarthy M."/>
            <person name="Mcdonough S."/>
            <person name="Mcghee T."/>
            <person name="Meldrim J."/>
            <person name="Meneus L."/>
            <person name="Mesirov J."/>
            <person name="Mihalev A."/>
            <person name="Mihova T."/>
            <person name="Mikkelsen T."/>
            <person name="Mlenga V."/>
            <person name="Moru K."/>
            <person name="Mozes J."/>
            <person name="Mulrain L."/>
            <person name="Munson G."/>
            <person name="Naylor J."/>
            <person name="Newes C."/>
            <person name="Nguyen C."/>
            <person name="Nguyen N."/>
            <person name="Nguyen T."/>
            <person name="Nicol R."/>
            <person name="Nielsen C."/>
            <person name="Nizzari M."/>
            <person name="Norbu C."/>
            <person name="Norbu N."/>
            <person name="O'donnell P."/>
            <person name="Okoawo O."/>
            <person name="O'leary S."/>
            <person name="Omotosho B."/>
            <person name="O'neill K."/>
            <person name="Osman S."/>
            <person name="Parker S."/>
            <person name="Perrin D."/>
            <person name="Phunkhang P."/>
            <person name="Piqani B."/>
            <person name="Purcell S."/>
            <person name="Rachupka T."/>
            <person name="Ramasamy U."/>
            <person name="Rameau R."/>
            <person name="Ray V."/>
            <person name="Raymond C."/>
            <person name="Retta R."/>
            <person name="Richardson S."/>
            <person name="Rise C."/>
            <person name="Rodriguez J."/>
            <person name="Rogers J."/>
            <person name="Rogov P."/>
            <person name="Rutman M."/>
            <person name="Schupbach R."/>
            <person name="Seaman C."/>
            <person name="Settipalli S."/>
            <person name="Sharpe T."/>
            <person name="Sheridan J."/>
            <person name="Sherpa N."/>
            <person name="Shi J."/>
            <person name="Smirnov S."/>
            <person name="Smith C."/>
            <person name="Sougnez C."/>
            <person name="Spencer B."/>
            <person name="Stalker J."/>
            <person name="Stange-thomann N."/>
            <person name="Stavropoulos S."/>
            <person name="Stetson K."/>
            <person name="Stone C."/>
            <person name="Stone S."/>
            <person name="Stubbs M."/>
            <person name="Talamas J."/>
            <person name="Tchuinga P."/>
            <person name="Tenzing P."/>
            <person name="Tesfaye S."/>
            <person name="Theodore J."/>
            <person name="Thoulutsang Y."/>
            <person name="Topham K."/>
            <person name="Towey S."/>
            <person name="Tsamla T."/>
            <person name="Tsomo N."/>
            <person name="Vallee D."/>
            <person name="Vassiliev H."/>
            <person name="Venkataraman V."/>
            <person name="Vinson J."/>
            <person name="Vo A."/>
            <person name="Wade C."/>
            <person name="Wang S."/>
            <person name="Wangchuk T."/>
            <person name="Wangdi T."/>
            <person name="Whittaker C."/>
            <person name="Wilkinson J."/>
            <person name="Wu Y."/>
            <person name="Wyman D."/>
            <person name="Yadav S."/>
            <person name="Yang S."/>
            <person name="Yang X."/>
            <person name="Yeager S."/>
            <person name="Yee E."/>
            <person name="Young G."/>
            <person name="Zainoun J."/>
            <person name="Zembeck L."/>
            <person name="Zimmer A."/>
            <person name="Zody M."/>
            <person name="Lander E."/>
        </authorList>
    </citation>
    <scope>NUCLEOTIDE SEQUENCE [LARGE SCALE GENOMIC DNA]</scope>
</reference>
<keyword evidence="2" id="KW-1015">Disulfide bond</keyword>
<proteinExistence type="predicted"/>
<dbReference type="Pfam" id="PF00431">
    <property type="entry name" value="CUB"/>
    <property type="match status" value="1"/>
</dbReference>
<feature type="domain" description="CUB" evidence="4">
    <location>
        <begin position="1"/>
        <end position="99"/>
    </location>
</feature>
<dbReference type="GeneTree" id="ENSGT00940000162900"/>
<evidence type="ECO:0000313" key="6">
    <source>
        <dbReference type="Proteomes" id="UP000007875"/>
    </source>
</evidence>
<organism evidence="5 6">
    <name type="scientific">Ciona savignyi</name>
    <name type="common">Pacific transparent sea squirt</name>
    <dbReference type="NCBI Taxonomy" id="51511"/>
    <lineage>
        <taxon>Eukaryota</taxon>
        <taxon>Metazoa</taxon>
        <taxon>Chordata</taxon>
        <taxon>Tunicata</taxon>
        <taxon>Ascidiacea</taxon>
        <taxon>Phlebobranchia</taxon>
        <taxon>Cionidae</taxon>
        <taxon>Ciona</taxon>
    </lineage>
</organism>
<protein>
    <recommendedName>
        <fullName evidence="4">CUB domain-containing protein</fullName>
    </recommendedName>
</protein>
<keyword evidence="1" id="KW-0677">Repeat</keyword>
<reference evidence="5" key="3">
    <citation type="submission" date="2025-09" db="UniProtKB">
        <authorList>
            <consortium name="Ensembl"/>
        </authorList>
    </citation>
    <scope>IDENTIFICATION</scope>
</reference>
<dbReference type="Ensembl" id="ENSCSAVT00000003037.1">
    <property type="protein sequence ID" value="ENSCSAVP00000002992.1"/>
    <property type="gene ID" value="ENSCSAVG00000001784.1"/>
</dbReference>
<dbReference type="SMART" id="SM00042">
    <property type="entry name" value="CUB"/>
    <property type="match status" value="1"/>
</dbReference>
<evidence type="ECO:0000256" key="2">
    <source>
        <dbReference type="ARBA" id="ARBA00023157"/>
    </source>
</evidence>
<name>H2YCE4_CIOSA</name>
<reference evidence="5" key="2">
    <citation type="submission" date="2025-08" db="UniProtKB">
        <authorList>
            <consortium name="Ensembl"/>
        </authorList>
    </citation>
    <scope>IDENTIFICATION</scope>
</reference>
<dbReference type="InterPro" id="IPR000859">
    <property type="entry name" value="CUB_dom"/>
</dbReference>
<dbReference type="PANTHER" id="PTHR24251">
    <property type="entry name" value="OVOCHYMASE-RELATED"/>
    <property type="match status" value="1"/>
</dbReference>
<dbReference type="AlphaFoldDB" id="H2YCE4"/>
<comment type="caution">
    <text evidence="3">Lacks conserved residue(s) required for the propagation of feature annotation.</text>
</comment>